<proteinExistence type="inferred from homology"/>
<gene>
    <name evidence="3" type="ORF">ABVK25_007315</name>
</gene>
<keyword evidence="4" id="KW-1185">Reference proteome</keyword>
<protein>
    <submittedName>
        <fullName evidence="3">Uncharacterized protein</fullName>
    </submittedName>
</protein>
<dbReference type="InterPro" id="IPR036388">
    <property type="entry name" value="WH-like_DNA-bd_sf"/>
</dbReference>
<reference evidence="3 4" key="1">
    <citation type="submission" date="2024-09" db="EMBL/GenBank/DDBJ databases">
        <title>Rethinking Asexuality: The Enigmatic Case of Functional Sexual Genes in Lepraria (Stereocaulaceae).</title>
        <authorList>
            <person name="Doellman M."/>
            <person name="Sun Y."/>
            <person name="Barcenas-Pena A."/>
            <person name="Lumbsch H.T."/>
            <person name="Grewe F."/>
        </authorList>
    </citation>
    <scope>NUCLEOTIDE SEQUENCE [LARGE SCALE GENOMIC DNA]</scope>
    <source>
        <strain evidence="3 4">Grewe 0041</strain>
    </source>
</reference>
<evidence type="ECO:0000313" key="3">
    <source>
        <dbReference type="EMBL" id="KAL2052443.1"/>
    </source>
</evidence>
<dbReference type="InterPro" id="IPR036390">
    <property type="entry name" value="WH_DNA-bd_sf"/>
</dbReference>
<dbReference type="InterPro" id="IPR047113">
    <property type="entry name" value="PA2G4/ARX1"/>
</dbReference>
<feature type="region of interest" description="Disordered" evidence="2">
    <location>
        <begin position="1"/>
        <end position="36"/>
    </location>
</feature>
<evidence type="ECO:0000256" key="1">
    <source>
        <dbReference type="ARBA" id="ARBA00007319"/>
    </source>
</evidence>
<dbReference type="Proteomes" id="UP001590951">
    <property type="component" value="Unassembled WGS sequence"/>
</dbReference>
<dbReference type="PANTHER" id="PTHR10804">
    <property type="entry name" value="PROTEASE FAMILY M24 METHIONYL AMINOPEPTIDASE, AMINOPEPTIDASE P"/>
    <property type="match status" value="1"/>
</dbReference>
<name>A0ABR4B4W8_9LECA</name>
<comment type="caution">
    <text evidence="3">The sequence shown here is derived from an EMBL/GenBank/DDBJ whole genome shotgun (WGS) entry which is preliminary data.</text>
</comment>
<comment type="similarity">
    <text evidence="1">Belongs to the peptidase M24 family.</text>
</comment>
<dbReference type="EMBL" id="JBHFEH010000027">
    <property type="protein sequence ID" value="KAL2052443.1"/>
    <property type="molecule type" value="Genomic_DNA"/>
</dbReference>
<dbReference type="SUPFAM" id="SSF46785">
    <property type="entry name" value="Winged helix' DNA-binding domain"/>
    <property type="match status" value="1"/>
</dbReference>
<organism evidence="3 4">
    <name type="scientific">Lepraria finkii</name>
    <dbReference type="NCBI Taxonomy" id="1340010"/>
    <lineage>
        <taxon>Eukaryota</taxon>
        <taxon>Fungi</taxon>
        <taxon>Dikarya</taxon>
        <taxon>Ascomycota</taxon>
        <taxon>Pezizomycotina</taxon>
        <taxon>Lecanoromycetes</taxon>
        <taxon>OSLEUM clade</taxon>
        <taxon>Lecanoromycetidae</taxon>
        <taxon>Lecanorales</taxon>
        <taxon>Lecanorineae</taxon>
        <taxon>Stereocaulaceae</taxon>
        <taxon>Lepraria</taxon>
    </lineage>
</organism>
<dbReference type="Gene3D" id="3.90.230.10">
    <property type="entry name" value="Creatinase/methionine aminopeptidase superfamily"/>
    <property type="match status" value="1"/>
</dbReference>
<dbReference type="CDD" id="cd01089">
    <property type="entry name" value="PA2G4-like"/>
    <property type="match status" value="1"/>
</dbReference>
<evidence type="ECO:0000256" key="2">
    <source>
        <dbReference type="SAM" id="MobiDB-lite"/>
    </source>
</evidence>
<dbReference type="PANTHER" id="PTHR10804:SF11">
    <property type="entry name" value="PROLIFERATION-ASSOCIATED PROTEIN 2G4"/>
    <property type="match status" value="1"/>
</dbReference>
<dbReference type="InterPro" id="IPR036005">
    <property type="entry name" value="Creatinase/aminopeptidase-like"/>
</dbReference>
<evidence type="ECO:0000313" key="4">
    <source>
        <dbReference type="Proteomes" id="UP001590951"/>
    </source>
</evidence>
<dbReference type="Gene3D" id="1.10.10.10">
    <property type="entry name" value="Winged helix-like DNA-binding domain superfamily/Winged helix DNA-binding domain"/>
    <property type="match status" value="1"/>
</dbReference>
<feature type="compositionally biased region" description="Basic residues" evidence="2">
    <location>
        <begin position="453"/>
        <end position="465"/>
    </location>
</feature>
<accession>A0ABR4B4W8</accession>
<feature type="region of interest" description="Disordered" evidence="2">
    <location>
        <begin position="440"/>
        <end position="479"/>
    </location>
</feature>
<feature type="compositionally biased region" description="Acidic residues" evidence="2">
    <location>
        <begin position="469"/>
        <end position="479"/>
    </location>
</feature>
<dbReference type="SUPFAM" id="SSF55920">
    <property type="entry name" value="Creatinase/aminopeptidase"/>
    <property type="match status" value="1"/>
</dbReference>
<sequence length="479" mass="52573">MRAKTERGSRSGNAGILHKPAEATARRKPTKQQQPHFESHTTFVLHYPHFKTVDWLNTGKIPVMAEEAAVDYTLNNPDTLTKYKTAAQISHKVLAAVTGWCLEGEKILSICERGDKLLAEEVAKVYKGKKITKGISHPTTVSPSSYVTPYTPLSTDAEEAPTALKANESVKIQLGAQIDGFGTVVCDTVIVPGENNRDGKLVDREADLLLATHYANELLLRLMIPPGLLTSGTDEEKKKAASGKPQTQTKITNLLEKVVKSYGCNLVEGTTSWLFERNEIEGKKKIVLAPSSEGGKGEGVPEIGDVWGVEMGVSLGTGKVKALENRPTLHRRTTITYQLKRPSSRQTLSEIVKKFGTFPFSLRQLDDERAAKVGVVECVRSNVLRQYEVVADKDSAPVARVLTTIAITKNGIVRLTAPSAPDESKYKTEKKITDEEILKILEQPTAKSTGTKGKNKKKKKKKSAKKVAEEEEEESSDEE</sequence>